<dbReference type="Proteomes" id="UP000218151">
    <property type="component" value="Unassembled WGS sequence"/>
</dbReference>
<organism evidence="3 4">
    <name type="scientific">Sphingomonas lenta</name>
    <dbReference type="NCBI Taxonomy" id="1141887"/>
    <lineage>
        <taxon>Bacteria</taxon>
        <taxon>Pseudomonadati</taxon>
        <taxon>Pseudomonadota</taxon>
        <taxon>Alphaproteobacteria</taxon>
        <taxon>Sphingomonadales</taxon>
        <taxon>Sphingomonadaceae</taxon>
        <taxon>Sphingomonas</taxon>
    </lineage>
</organism>
<protein>
    <recommendedName>
        <fullName evidence="2">DUF6265 domain-containing protein</fullName>
    </recommendedName>
</protein>
<feature type="domain" description="DUF6265" evidence="2">
    <location>
        <begin position="57"/>
        <end position="162"/>
    </location>
</feature>
<proteinExistence type="predicted"/>
<keyword evidence="4" id="KW-1185">Reference proteome</keyword>
<feature type="region of interest" description="Disordered" evidence="1">
    <location>
        <begin position="28"/>
        <end position="48"/>
    </location>
</feature>
<reference evidence="4" key="1">
    <citation type="submission" date="2017-09" db="EMBL/GenBank/DDBJ databases">
        <authorList>
            <person name="Feng G."/>
            <person name="Zhu H."/>
        </authorList>
    </citation>
    <scope>NUCLEOTIDE SEQUENCE [LARGE SCALE GENOMIC DNA]</scope>
    <source>
        <strain evidence="4">1PNM-20</strain>
    </source>
</reference>
<evidence type="ECO:0000313" key="4">
    <source>
        <dbReference type="Proteomes" id="UP000218151"/>
    </source>
</evidence>
<dbReference type="Pfam" id="PF19780">
    <property type="entry name" value="DUF6265"/>
    <property type="match status" value="1"/>
</dbReference>
<sequence length="187" mass="20864">MAAFSPHRLEEKTMRAALAILFASGVAPADPPRSPSTDVRFREPGRPQPQVSAADMAWFAGTWEGEVFGNAVEHVVLPARGGQMPGLVRIIGDGQVSLYELSSFIERDGSITYRNRHFGRELDARQDRRDWVDRPLVARDGDTFYFDGITFAPDGASRAVVSFVLRDADGRSHKHVVRYRRTTPPVR</sequence>
<dbReference type="EMBL" id="NSLI01000003">
    <property type="protein sequence ID" value="PAX08236.1"/>
    <property type="molecule type" value="Genomic_DNA"/>
</dbReference>
<dbReference type="InterPro" id="IPR046232">
    <property type="entry name" value="DUF6265"/>
</dbReference>
<evidence type="ECO:0000313" key="3">
    <source>
        <dbReference type="EMBL" id="PAX08236.1"/>
    </source>
</evidence>
<comment type="caution">
    <text evidence="3">The sequence shown here is derived from an EMBL/GenBank/DDBJ whole genome shotgun (WGS) entry which is preliminary data.</text>
</comment>
<gene>
    <name evidence="3" type="ORF">CKY28_11780</name>
</gene>
<accession>A0A2A2SG47</accession>
<evidence type="ECO:0000256" key="1">
    <source>
        <dbReference type="SAM" id="MobiDB-lite"/>
    </source>
</evidence>
<name>A0A2A2SG47_9SPHN</name>
<dbReference type="AlphaFoldDB" id="A0A2A2SG47"/>
<evidence type="ECO:0000259" key="2">
    <source>
        <dbReference type="Pfam" id="PF19780"/>
    </source>
</evidence>